<dbReference type="Proteomes" id="UP001454036">
    <property type="component" value="Unassembled WGS sequence"/>
</dbReference>
<feature type="region of interest" description="Disordered" evidence="7">
    <location>
        <begin position="127"/>
        <end position="173"/>
    </location>
</feature>
<evidence type="ECO:0000256" key="6">
    <source>
        <dbReference type="SAM" id="Coils"/>
    </source>
</evidence>
<dbReference type="EMBL" id="BAABME010011520">
    <property type="protein sequence ID" value="GAA0183894.1"/>
    <property type="molecule type" value="Genomic_DNA"/>
</dbReference>
<keyword evidence="3" id="KW-0238">DNA-binding</keyword>
<feature type="coiled-coil region" evidence="6">
    <location>
        <begin position="226"/>
        <end position="295"/>
    </location>
</feature>
<evidence type="ECO:0000256" key="2">
    <source>
        <dbReference type="ARBA" id="ARBA00023015"/>
    </source>
</evidence>
<dbReference type="Gene3D" id="1.20.5.170">
    <property type="match status" value="1"/>
</dbReference>
<dbReference type="AlphaFoldDB" id="A0AAV3RR06"/>
<gene>
    <name evidence="9" type="ORF">LIER_31231</name>
</gene>
<dbReference type="CDD" id="cd14703">
    <property type="entry name" value="bZIP_plant_RF2"/>
    <property type="match status" value="1"/>
</dbReference>
<sequence length="410" mass="44937">MDKDNSLNQGGGFPPSSDTISMFASSDSSFPVKAEPSGSTSFPPLGPVASGGMDSSQFSHDISQMPDNPPRNLGHRRAQSDFFLPDDLGFDIDLGIVGGLDGPSFYDDAEDDFLSMYHDINKFNSSATTSSCQMSEPSSSKQGASGLFPGQSVTPNTKPRIRHQHSQSMDGSTLLKSDVLTSSGEDPSTSESKKSISAAKLAELAVIDPKRAKRIWANRQSAARSKERKMRYIAELERKLQTLQTEASMLSAQLGILQRDTTGLTAENSELKLRLQSVEQQVNLQDALNDALKDEIHHLKVMTGQISNGGSVLNFNPSFSGTPQFYPNNHANARHSMLAAQQFQQLQINSRRPQQQHPFHQMQQQQQAQPMMQQRDQLLQQSGDMNLRGTVPPSHSQNDNASDMGSKDLK</sequence>
<dbReference type="InterPro" id="IPR044759">
    <property type="entry name" value="bZIP_RF2"/>
</dbReference>
<comment type="caution">
    <text evidence="9">The sequence shown here is derived from an EMBL/GenBank/DDBJ whole genome shotgun (WGS) entry which is preliminary data.</text>
</comment>
<dbReference type="GO" id="GO:0003677">
    <property type="term" value="F:DNA binding"/>
    <property type="evidence" value="ECO:0007669"/>
    <property type="project" value="UniProtKB-KW"/>
</dbReference>
<dbReference type="PANTHER" id="PTHR13690">
    <property type="entry name" value="TRANSCRIPTION FACTOR POSF21-RELATED"/>
    <property type="match status" value="1"/>
</dbReference>
<evidence type="ECO:0000256" key="1">
    <source>
        <dbReference type="ARBA" id="ARBA00004123"/>
    </source>
</evidence>
<keyword evidence="6" id="KW-0175">Coiled coil</keyword>
<protein>
    <recommendedName>
        <fullName evidence="8">BZIP domain-containing protein</fullName>
    </recommendedName>
</protein>
<evidence type="ECO:0000313" key="10">
    <source>
        <dbReference type="Proteomes" id="UP001454036"/>
    </source>
</evidence>
<organism evidence="9 10">
    <name type="scientific">Lithospermum erythrorhizon</name>
    <name type="common">Purple gromwell</name>
    <name type="synonym">Lithospermum officinale var. erythrorhizon</name>
    <dbReference type="NCBI Taxonomy" id="34254"/>
    <lineage>
        <taxon>Eukaryota</taxon>
        <taxon>Viridiplantae</taxon>
        <taxon>Streptophyta</taxon>
        <taxon>Embryophyta</taxon>
        <taxon>Tracheophyta</taxon>
        <taxon>Spermatophyta</taxon>
        <taxon>Magnoliopsida</taxon>
        <taxon>eudicotyledons</taxon>
        <taxon>Gunneridae</taxon>
        <taxon>Pentapetalae</taxon>
        <taxon>asterids</taxon>
        <taxon>lamiids</taxon>
        <taxon>Boraginales</taxon>
        <taxon>Boraginaceae</taxon>
        <taxon>Boraginoideae</taxon>
        <taxon>Lithospermeae</taxon>
        <taxon>Lithospermum</taxon>
    </lineage>
</organism>
<feature type="compositionally biased region" description="Polar residues" evidence="7">
    <location>
        <begin position="53"/>
        <end position="66"/>
    </location>
</feature>
<feature type="compositionally biased region" description="Polar residues" evidence="7">
    <location>
        <begin position="393"/>
        <end position="403"/>
    </location>
</feature>
<dbReference type="PANTHER" id="PTHR13690:SF124">
    <property type="entry name" value="TRANSCRIPTION FACTOR RF2A"/>
    <property type="match status" value="1"/>
</dbReference>
<evidence type="ECO:0000313" key="9">
    <source>
        <dbReference type="EMBL" id="GAA0183894.1"/>
    </source>
</evidence>
<dbReference type="GO" id="GO:0003700">
    <property type="term" value="F:DNA-binding transcription factor activity"/>
    <property type="evidence" value="ECO:0007669"/>
    <property type="project" value="InterPro"/>
</dbReference>
<feature type="domain" description="BZIP" evidence="8">
    <location>
        <begin position="208"/>
        <end position="271"/>
    </location>
</feature>
<keyword evidence="4" id="KW-0804">Transcription</keyword>
<dbReference type="InterPro" id="IPR004827">
    <property type="entry name" value="bZIP"/>
</dbReference>
<name>A0AAV3RR06_LITER</name>
<proteinExistence type="predicted"/>
<reference evidence="9 10" key="1">
    <citation type="submission" date="2024-01" db="EMBL/GenBank/DDBJ databases">
        <title>The complete chloroplast genome sequence of Lithospermum erythrorhizon: insights into the phylogenetic relationship among Boraginaceae species and the maternal lineages of purple gromwells.</title>
        <authorList>
            <person name="Okada T."/>
            <person name="Watanabe K."/>
        </authorList>
    </citation>
    <scope>NUCLEOTIDE SEQUENCE [LARGE SCALE GENOMIC DNA]</scope>
</reference>
<feature type="compositionally biased region" description="Polar residues" evidence="7">
    <location>
        <begin position="16"/>
        <end position="29"/>
    </location>
</feature>
<feature type="region of interest" description="Disordered" evidence="7">
    <location>
        <begin position="1"/>
        <end position="75"/>
    </location>
</feature>
<evidence type="ECO:0000256" key="3">
    <source>
        <dbReference type="ARBA" id="ARBA00023125"/>
    </source>
</evidence>
<dbReference type="SMART" id="SM00338">
    <property type="entry name" value="BRLZ"/>
    <property type="match status" value="1"/>
</dbReference>
<dbReference type="FunFam" id="1.20.5.170:FF:000009">
    <property type="entry name" value="probable transcription factor PosF21"/>
    <property type="match status" value="1"/>
</dbReference>
<dbReference type="PROSITE" id="PS50217">
    <property type="entry name" value="BZIP"/>
    <property type="match status" value="1"/>
</dbReference>
<comment type="subcellular location">
    <subcellularLocation>
        <location evidence="1">Nucleus</location>
    </subcellularLocation>
</comment>
<dbReference type="GO" id="GO:0005634">
    <property type="term" value="C:nucleus"/>
    <property type="evidence" value="ECO:0007669"/>
    <property type="project" value="UniProtKB-SubCell"/>
</dbReference>
<dbReference type="InterPro" id="IPR046347">
    <property type="entry name" value="bZIP_sf"/>
</dbReference>
<evidence type="ECO:0000259" key="8">
    <source>
        <dbReference type="PROSITE" id="PS50217"/>
    </source>
</evidence>
<dbReference type="SUPFAM" id="SSF57959">
    <property type="entry name" value="Leucine zipper domain"/>
    <property type="match status" value="1"/>
</dbReference>
<keyword evidence="5" id="KW-0539">Nucleus</keyword>
<dbReference type="Pfam" id="PF00170">
    <property type="entry name" value="bZIP_1"/>
    <property type="match status" value="1"/>
</dbReference>
<keyword evidence="2" id="KW-0805">Transcription regulation</keyword>
<accession>A0AAV3RR06</accession>
<evidence type="ECO:0000256" key="5">
    <source>
        <dbReference type="ARBA" id="ARBA00023242"/>
    </source>
</evidence>
<keyword evidence="10" id="KW-1185">Reference proteome</keyword>
<evidence type="ECO:0000256" key="4">
    <source>
        <dbReference type="ARBA" id="ARBA00023163"/>
    </source>
</evidence>
<evidence type="ECO:0000256" key="7">
    <source>
        <dbReference type="SAM" id="MobiDB-lite"/>
    </source>
</evidence>
<feature type="region of interest" description="Disordered" evidence="7">
    <location>
        <begin position="348"/>
        <end position="410"/>
    </location>
</feature>
<feature type="compositionally biased region" description="Polar residues" evidence="7">
    <location>
        <begin position="127"/>
        <end position="143"/>
    </location>
</feature>
<feature type="compositionally biased region" description="Low complexity" evidence="7">
    <location>
        <begin position="351"/>
        <end position="377"/>
    </location>
</feature>